<name>A0ABD2YP45_9GENT</name>
<sequence length="265" mass="30897">MEFEAGQQVEVKMKEECFQGSYYEATIISKEGSFLYKVGFNTFPVQDVLNVNQLRPLPPQIPTANLDFDDWIDAYKDDGWWTGIITGKSKSECLVYFPSTGKEEPFPLEKLRMHHKWSNGEWISSKMAIESQIIKFQTGVEVEVKGVEEGFQGSFYAAKIISKEGSSQYKVKYNTLLKEDLTDFLEEVVDANQLRPVPPQVPKKYFTLYEFVDAYDNDGWWAGIICGKFRSDYFIYFPTTNEEKPYPFEKLRVHQRWLNGEWIFP</sequence>
<evidence type="ECO:0000259" key="1">
    <source>
        <dbReference type="SMART" id="SM00743"/>
    </source>
</evidence>
<comment type="caution">
    <text evidence="2">The sequence shown here is derived from an EMBL/GenBank/DDBJ whole genome shotgun (WGS) entry which is preliminary data.</text>
</comment>
<dbReference type="PANTHER" id="PTHR31917">
    <property type="entry name" value="AGENET DOMAIN-CONTAINING PROTEIN-RELATED"/>
    <property type="match status" value="1"/>
</dbReference>
<proteinExistence type="predicted"/>
<accession>A0ABD2YP45</accession>
<feature type="domain" description="Agenet" evidence="1">
    <location>
        <begin position="204"/>
        <end position="259"/>
    </location>
</feature>
<protein>
    <recommendedName>
        <fullName evidence="1">Agenet domain-containing protein</fullName>
    </recommendedName>
</protein>
<keyword evidence="3" id="KW-1185">Reference proteome</keyword>
<dbReference type="AlphaFoldDB" id="A0ABD2YP45"/>
<evidence type="ECO:0000313" key="3">
    <source>
        <dbReference type="Proteomes" id="UP001630127"/>
    </source>
</evidence>
<dbReference type="CDD" id="cd20405">
    <property type="entry name" value="Tudor_Agenet_AtDUF_rpt1_3"/>
    <property type="match status" value="1"/>
</dbReference>
<feature type="domain" description="Agenet" evidence="1">
    <location>
        <begin position="134"/>
        <end position="202"/>
    </location>
</feature>
<feature type="domain" description="Agenet" evidence="1">
    <location>
        <begin position="64"/>
        <end position="119"/>
    </location>
</feature>
<dbReference type="Proteomes" id="UP001630127">
    <property type="component" value="Unassembled WGS sequence"/>
</dbReference>
<dbReference type="InterPro" id="IPR008395">
    <property type="entry name" value="Agenet-like_dom"/>
</dbReference>
<dbReference type="PANTHER" id="PTHR31917:SF148">
    <property type="entry name" value="DUF724 DOMAIN-CONTAINING PROTEIN 2"/>
    <property type="match status" value="1"/>
</dbReference>
<feature type="domain" description="Agenet" evidence="1">
    <location>
        <begin position="1"/>
        <end position="62"/>
    </location>
</feature>
<evidence type="ECO:0000313" key="2">
    <source>
        <dbReference type="EMBL" id="KAL3509143.1"/>
    </source>
</evidence>
<reference evidence="2 3" key="1">
    <citation type="submission" date="2024-11" db="EMBL/GenBank/DDBJ databases">
        <title>A near-complete genome assembly of Cinchona calisaya.</title>
        <authorList>
            <person name="Lian D.C."/>
            <person name="Zhao X.W."/>
            <person name="Wei L."/>
        </authorList>
    </citation>
    <scope>NUCLEOTIDE SEQUENCE [LARGE SCALE GENOMIC DNA]</scope>
    <source>
        <tissue evidence="2">Nenye</tissue>
    </source>
</reference>
<organism evidence="2 3">
    <name type="scientific">Cinchona calisaya</name>
    <dbReference type="NCBI Taxonomy" id="153742"/>
    <lineage>
        <taxon>Eukaryota</taxon>
        <taxon>Viridiplantae</taxon>
        <taxon>Streptophyta</taxon>
        <taxon>Embryophyta</taxon>
        <taxon>Tracheophyta</taxon>
        <taxon>Spermatophyta</taxon>
        <taxon>Magnoliopsida</taxon>
        <taxon>eudicotyledons</taxon>
        <taxon>Gunneridae</taxon>
        <taxon>Pentapetalae</taxon>
        <taxon>asterids</taxon>
        <taxon>lamiids</taxon>
        <taxon>Gentianales</taxon>
        <taxon>Rubiaceae</taxon>
        <taxon>Cinchonoideae</taxon>
        <taxon>Cinchoneae</taxon>
        <taxon>Cinchona</taxon>
    </lineage>
</organism>
<dbReference type="EMBL" id="JBJUIK010000012">
    <property type="protein sequence ID" value="KAL3509143.1"/>
    <property type="molecule type" value="Genomic_DNA"/>
</dbReference>
<dbReference type="InterPro" id="IPR014002">
    <property type="entry name" value="Agenet_dom_plant"/>
</dbReference>
<dbReference type="Pfam" id="PF05641">
    <property type="entry name" value="Agenet"/>
    <property type="match status" value="2"/>
</dbReference>
<dbReference type="SMART" id="SM00743">
    <property type="entry name" value="Agenet"/>
    <property type="match status" value="4"/>
</dbReference>
<gene>
    <name evidence="2" type="ORF">ACH5RR_028544</name>
</gene>